<evidence type="ECO:0000313" key="5">
    <source>
        <dbReference type="EMBL" id="MDV2079396.1"/>
    </source>
</evidence>
<proteinExistence type="predicted"/>
<accession>A0ABU3VYZ7</accession>
<dbReference type="InterPro" id="IPR018060">
    <property type="entry name" value="HTH_AraC"/>
</dbReference>
<dbReference type="PANTHER" id="PTHR47893">
    <property type="entry name" value="REGULATORY PROTEIN PCHR"/>
    <property type="match status" value="1"/>
</dbReference>
<dbReference type="PRINTS" id="PR00032">
    <property type="entry name" value="HTHARAC"/>
</dbReference>
<evidence type="ECO:0000256" key="1">
    <source>
        <dbReference type="ARBA" id="ARBA00023015"/>
    </source>
</evidence>
<dbReference type="Proteomes" id="UP001269819">
    <property type="component" value="Unassembled WGS sequence"/>
</dbReference>
<keyword evidence="1" id="KW-0805">Transcription regulation</keyword>
<keyword evidence="3" id="KW-0804">Transcription</keyword>
<dbReference type="InterPro" id="IPR020449">
    <property type="entry name" value="Tscrpt_reg_AraC-type_HTH"/>
</dbReference>
<evidence type="ECO:0000256" key="3">
    <source>
        <dbReference type="ARBA" id="ARBA00023163"/>
    </source>
</evidence>
<comment type="caution">
    <text evidence="5">The sequence shown here is derived from an EMBL/GenBank/DDBJ whole genome shotgun (WGS) entry which is preliminary data.</text>
</comment>
<dbReference type="InterPro" id="IPR053142">
    <property type="entry name" value="PchR_regulatory_protein"/>
</dbReference>
<evidence type="ECO:0000313" key="6">
    <source>
        <dbReference type="Proteomes" id="UP001269819"/>
    </source>
</evidence>
<dbReference type="PROSITE" id="PS01124">
    <property type="entry name" value="HTH_ARAC_FAMILY_2"/>
    <property type="match status" value="1"/>
</dbReference>
<dbReference type="Pfam" id="PF12833">
    <property type="entry name" value="HTH_18"/>
    <property type="match status" value="1"/>
</dbReference>
<evidence type="ECO:0000256" key="2">
    <source>
        <dbReference type="ARBA" id="ARBA00023125"/>
    </source>
</evidence>
<keyword evidence="2" id="KW-0238">DNA-binding</keyword>
<gene>
    <name evidence="5" type="ORF">RYS15_11915</name>
</gene>
<evidence type="ECO:0000259" key="4">
    <source>
        <dbReference type="PROSITE" id="PS01124"/>
    </source>
</evidence>
<keyword evidence="6" id="KW-1185">Reference proteome</keyword>
<organism evidence="5 6">
    <name type="scientific">Marinobacter xestospongiae</name>
    <dbReference type="NCBI Taxonomy" id="994319"/>
    <lineage>
        <taxon>Bacteria</taxon>
        <taxon>Pseudomonadati</taxon>
        <taxon>Pseudomonadota</taxon>
        <taxon>Gammaproteobacteria</taxon>
        <taxon>Pseudomonadales</taxon>
        <taxon>Marinobacteraceae</taxon>
        <taxon>Marinobacter</taxon>
    </lineage>
</organism>
<reference evidence="5 6" key="1">
    <citation type="submission" date="2023-10" db="EMBL/GenBank/DDBJ databases">
        <title>Characteristics and mechanism of a salt-tolerant marine origin heterotrophic nitrifying- aerobic denitrifying bacteria Marinobacter xestospongiae HN1.</title>
        <authorList>
            <person name="Qi R."/>
        </authorList>
    </citation>
    <scope>NUCLEOTIDE SEQUENCE [LARGE SCALE GENOMIC DNA]</scope>
    <source>
        <strain evidence="5 6">HN1</strain>
    </source>
</reference>
<protein>
    <submittedName>
        <fullName evidence="5">AraC family transcriptional regulator</fullName>
    </submittedName>
</protein>
<dbReference type="PANTHER" id="PTHR47893:SF1">
    <property type="entry name" value="REGULATORY PROTEIN PCHR"/>
    <property type="match status" value="1"/>
</dbReference>
<dbReference type="RefSeq" id="WP_316973955.1">
    <property type="nucleotide sequence ID" value="NZ_JAWIIJ010000007.1"/>
</dbReference>
<dbReference type="Gene3D" id="1.10.10.60">
    <property type="entry name" value="Homeodomain-like"/>
    <property type="match status" value="2"/>
</dbReference>
<dbReference type="InterPro" id="IPR009057">
    <property type="entry name" value="Homeodomain-like_sf"/>
</dbReference>
<dbReference type="SUPFAM" id="SSF46689">
    <property type="entry name" value="Homeodomain-like"/>
    <property type="match status" value="2"/>
</dbReference>
<name>A0ABU3VYZ7_9GAMM</name>
<dbReference type="SMART" id="SM00342">
    <property type="entry name" value="HTH_ARAC"/>
    <property type="match status" value="1"/>
</dbReference>
<sequence>MSALSNIKTSSLQNDSVVVRRLQQFGDQLSRASAETTLEATSLADHPRNGHTRLCLNPPLGEGYLESMRLPSGLVISRKDCALSRPMTSRYQQVSRTLGFSLILDGAFDVRIPQLSVCDRVQSGSVWVSSGRLASVTTRHVPGKRMTGIGLDLSPQMVEAWQEEAPEPLRRALRDALADQGGICAPYTPMTPTIQRLALKMLRCPTTSLCMRLEYESMALSLLASLLSMGDGGLNLSVTERRQARQKRLIFEALDILHAEWRKPPTIAQLAARVGMNECYLKVGFKDVVGSTIGQYVRGLRMEQARQLLAKQGYTVQQAALEVGFSNPSHFSAAFRSYFGHRPSEAAITAGH</sequence>
<feature type="domain" description="HTH araC/xylS-type" evidence="4">
    <location>
        <begin position="251"/>
        <end position="349"/>
    </location>
</feature>
<dbReference type="EMBL" id="JAWIIJ010000007">
    <property type="protein sequence ID" value="MDV2079396.1"/>
    <property type="molecule type" value="Genomic_DNA"/>
</dbReference>